<dbReference type="SUPFAM" id="SSF158472">
    <property type="entry name" value="HAMP domain-like"/>
    <property type="match status" value="1"/>
</dbReference>
<dbReference type="InterPro" id="IPR036890">
    <property type="entry name" value="HATPase_C_sf"/>
</dbReference>
<dbReference type="PANTHER" id="PTHR45453:SF3">
    <property type="entry name" value="HISTIDINE KINASE"/>
    <property type="match status" value="1"/>
</dbReference>
<keyword evidence="5" id="KW-0597">Phosphoprotein</keyword>
<dbReference type="InterPro" id="IPR050351">
    <property type="entry name" value="BphY/WalK/GraS-like"/>
</dbReference>
<evidence type="ECO:0000313" key="15">
    <source>
        <dbReference type="EMBL" id="GGG01797.1"/>
    </source>
</evidence>
<dbReference type="Gene3D" id="1.10.287.130">
    <property type="match status" value="1"/>
</dbReference>
<dbReference type="PANTHER" id="PTHR45453">
    <property type="entry name" value="PHOSPHATE REGULON SENSOR PROTEIN PHOR"/>
    <property type="match status" value="1"/>
</dbReference>
<protein>
    <recommendedName>
        <fullName evidence="3">histidine kinase</fullName>
        <ecNumber evidence="3">2.7.13.3</ecNumber>
    </recommendedName>
</protein>
<proteinExistence type="predicted"/>
<dbReference type="Proteomes" id="UP000608420">
    <property type="component" value="Unassembled WGS sequence"/>
</dbReference>
<dbReference type="RefSeq" id="WP_120461885.1">
    <property type="nucleotide sequence ID" value="NZ_BMIW01000016.1"/>
</dbReference>
<dbReference type="InterPro" id="IPR036097">
    <property type="entry name" value="HisK_dim/P_sf"/>
</dbReference>
<dbReference type="GO" id="GO:0016301">
    <property type="term" value="F:kinase activity"/>
    <property type="evidence" value="ECO:0007669"/>
    <property type="project" value="UniProtKB-KW"/>
</dbReference>
<keyword evidence="12" id="KW-0812">Transmembrane</keyword>
<organism evidence="15 16">
    <name type="scientific">Paenibacillus aceti</name>
    <dbReference type="NCBI Taxonomy" id="1820010"/>
    <lineage>
        <taxon>Bacteria</taxon>
        <taxon>Bacillati</taxon>
        <taxon>Bacillota</taxon>
        <taxon>Bacilli</taxon>
        <taxon>Bacillales</taxon>
        <taxon>Paenibacillaceae</taxon>
        <taxon>Paenibacillus</taxon>
    </lineage>
</organism>
<keyword evidence="9" id="KW-0067">ATP-binding</keyword>
<keyword evidence="6" id="KW-0808">Transferase</keyword>
<dbReference type="EMBL" id="BMIW01000016">
    <property type="protein sequence ID" value="GGG01797.1"/>
    <property type="molecule type" value="Genomic_DNA"/>
</dbReference>
<comment type="subcellular location">
    <subcellularLocation>
        <location evidence="2">Cell membrane</location>
        <topology evidence="2">Multi-pass membrane protein</topology>
    </subcellularLocation>
</comment>
<dbReference type="PROSITE" id="PS50109">
    <property type="entry name" value="HIS_KIN"/>
    <property type="match status" value="1"/>
</dbReference>
<keyword evidence="11 12" id="KW-0472">Membrane</keyword>
<keyword evidence="12" id="KW-1133">Transmembrane helix</keyword>
<dbReference type="PRINTS" id="PR00344">
    <property type="entry name" value="BCTRLSENSOR"/>
</dbReference>
<evidence type="ECO:0000256" key="6">
    <source>
        <dbReference type="ARBA" id="ARBA00022679"/>
    </source>
</evidence>
<keyword evidence="4" id="KW-1003">Cell membrane</keyword>
<keyword evidence="10" id="KW-0902">Two-component regulatory system</keyword>
<evidence type="ECO:0000256" key="7">
    <source>
        <dbReference type="ARBA" id="ARBA00022741"/>
    </source>
</evidence>
<evidence type="ECO:0000259" key="13">
    <source>
        <dbReference type="PROSITE" id="PS50109"/>
    </source>
</evidence>
<dbReference type="SMART" id="SM00387">
    <property type="entry name" value="HATPase_c"/>
    <property type="match status" value="1"/>
</dbReference>
<evidence type="ECO:0000313" key="16">
    <source>
        <dbReference type="Proteomes" id="UP000608420"/>
    </source>
</evidence>
<feature type="domain" description="Histidine kinase" evidence="13">
    <location>
        <begin position="396"/>
        <end position="609"/>
    </location>
</feature>
<evidence type="ECO:0000259" key="14">
    <source>
        <dbReference type="PROSITE" id="PS50885"/>
    </source>
</evidence>
<evidence type="ECO:0000256" key="11">
    <source>
        <dbReference type="ARBA" id="ARBA00023136"/>
    </source>
</evidence>
<dbReference type="SUPFAM" id="SSF55874">
    <property type="entry name" value="ATPase domain of HSP90 chaperone/DNA topoisomerase II/histidine kinase"/>
    <property type="match status" value="1"/>
</dbReference>
<dbReference type="InterPro" id="IPR003661">
    <property type="entry name" value="HisK_dim/P_dom"/>
</dbReference>
<dbReference type="Pfam" id="PF02518">
    <property type="entry name" value="HATPase_c"/>
    <property type="match status" value="1"/>
</dbReference>
<sequence>MKRGIVFKLFLLTTGLCLFILAVIFALQTVFFKQFYVHQKVKDVNAALQSYEQDYLKHSTDRPETARLEQDFYQKHNTWITALDARGNLKESADFSMEIKLEHSDEAMFSNKTMTIPLYSFINVEQFSNDNPFLTPWIEEGGGIAMEGLIMDGQPVIQRMGKRESNLRDETHLENRQMVNKEYEVVTRHEKYENPNQYFEEYPPFLVKGTITKVRIPEGAGVSRYTNHLLMDRIKAFQADLLYGDLQDNTNANQILDYEENHVNYKIFVNRIQDRDGNPEYLFAMTSLQPVNEAAGMIKEYYVYIIIATLFLVMLASFYYSRKIARPLLRINRTTRQMAGLDFSEKIPITTRDEIGDLSRNINELSDRLHTHILRLEQDIEKEKQLEHTRKEFISGVSHELKTPLSVIQSCLAILQDGVASHKRDYYFKAMEDEVHRMDLLIADMLELAKYESGTYTLDKDSFYIDDVIERICAKLTVEIKAKRLQLETTLKPVEVVANERRIEQVIVNFLSNAIRYTPEQESILVTLQESQDTVKICIENKGTHIPDEQLEKIWDRFYRGEPSRQRSTGGTGLGLAISSKILEMHGVPYGATNTPDGVMFYFYLHKKA</sequence>
<comment type="caution">
    <text evidence="15">The sequence shown here is derived from an EMBL/GenBank/DDBJ whole genome shotgun (WGS) entry which is preliminary data.</text>
</comment>
<evidence type="ECO:0000256" key="2">
    <source>
        <dbReference type="ARBA" id="ARBA00004651"/>
    </source>
</evidence>
<dbReference type="PROSITE" id="PS50885">
    <property type="entry name" value="HAMP"/>
    <property type="match status" value="1"/>
</dbReference>
<gene>
    <name evidence="15" type="ORF">GCM10010913_24360</name>
</gene>
<keyword evidence="8 15" id="KW-0418">Kinase</keyword>
<dbReference type="InterPro" id="IPR004358">
    <property type="entry name" value="Sig_transdc_His_kin-like_C"/>
</dbReference>
<dbReference type="InterPro" id="IPR003660">
    <property type="entry name" value="HAMP_dom"/>
</dbReference>
<dbReference type="SMART" id="SM00304">
    <property type="entry name" value="HAMP"/>
    <property type="match status" value="1"/>
</dbReference>
<dbReference type="InterPro" id="IPR003594">
    <property type="entry name" value="HATPase_dom"/>
</dbReference>
<evidence type="ECO:0000256" key="3">
    <source>
        <dbReference type="ARBA" id="ARBA00012438"/>
    </source>
</evidence>
<evidence type="ECO:0000256" key="1">
    <source>
        <dbReference type="ARBA" id="ARBA00000085"/>
    </source>
</evidence>
<feature type="transmembrane region" description="Helical" evidence="12">
    <location>
        <begin position="301"/>
        <end position="320"/>
    </location>
</feature>
<accession>A0ABQ1VVU0</accession>
<dbReference type="CDD" id="cd06225">
    <property type="entry name" value="HAMP"/>
    <property type="match status" value="1"/>
</dbReference>
<evidence type="ECO:0000256" key="10">
    <source>
        <dbReference type="ARBA" id="ARBA00023012"/>
    </source>
</evidence>
<dbReference type="Pfam" id="PF00512">
    <property type="entry name" value="HisKA"/>
    <property type="match status" value="1"/>
</dbReference>
<evidence type="ECO:0000256" key="4">
    <source>
        <dbReference type="ARBA" id="ARBA00022475"/>
    </source>
</evidence>
<dbReference type="Gene3D" id="3.30.565.10">
    <property type="entry name" value="Histidine kinase-like ATPase, C-terminal domain"/>
    <property type="match status" value="1"/>
</dbReference>
<comment type="catalytic activity">
    <reaction evidence="1">
        <text>ATP + protein L-histidine = ADP + protein N-phospho-L-histidine.</text>
        <dbReference type="EC" id="2.7.13.3"/>
    </reaction>
</comment>
<keyword evidence="16" id="KW-1185">Reference proteome</keyword>
<dbReference type="EC" id="2.7.13.3" evidence="3"/>
<reference evidence="16" key="1">
    <citation type="journal article" date="2019" name="Int. J. Syst. Evol. Microbiol.">
        <title>The Global Catalogue of Microorganisms (GCM) 10K type strain sequencing project: providing services to taxonomists for standard genome sequencing and annotation.</title>
        <authorList>
            <consortium name="The Broad Institute Genomics Platform"/>
            <consortium name="The Broad Institute Genome Sequencing Center for Infectious Disease"/>
            <person name="Wu L."/>
            <person name="Ma J."/>
        </authorList>
    </citation>
    <scope>NUCLEOTIDE SEQUENCE [LARGE SCALE GENOMIC DNA]</scope>
    <source>
        <strain evidence="16">CGMCC 1.15420</strain>
    </source>
</reference>
<evidence type="ECO:0000256" key="8">
    <source>
        <dbReference type="ARBA" id="ARBA00022777"/>
    </source>
</evidence>
<dbReference type="SUPFAM" id="SSF47384">
    <property type="entry name" value="Homodimeric domain of signal transducing histidine kinase"/>
    <property type="match status" value="1"/>
</dbReference>
<keyword evidence="7" id="KW-0547">Nucleotide-binding</keyword>
<dbReference type="Gene3D" id="6.10.340.10">
    <property type="match status" value="1"/>
</dbReference>
<name>A0ABQ1VVU0_9BACL</name>
<dbReference type="InterPro" id="IPR005467">
    <property type="entry name" value="His_kinase_dom"/>
</dbReference>
<dbReference type="CDD" id="cd00082">
    <property type="entry name" value="HisKA"/>
    <property type="match status" value="1"/>
</dbReference>
<feature type="domain" description="HAMP" evidence="14">
    <location>
        <begin position="322"/>
        <end position="374"/>
    </location>
</feature>
<dbReference type="SMART" id="SM00388">
    <property type="entry name" value="HisKA"/>
    <property type="match status" value="1"/>
</dbReference>
<evidence type="ECO:0000256" key="9">
    <source>
        <dbReference type="ARBA" id="ARBA00022840"/>
    </source>
</evidence>
<dbReference type="Pfam" id="PF00672">
    <property type="entry name" value="HAMP"/>
    <property type="match status" value="1"/>
</dbReference>
<evidence type="ECO:0000256" key="12">
    <source>
        <dbReference type="SAM" id="Phobius"/>
    </source>
</evidence>
<evidence type="ECO:0000256" key="5">
    <source>
        <dbReference type="ARBA" id="ARBA00022553"/>
    </source>
</evidence>